<keyword evidence="3" id="KW-1185">Reference proteome</keyword>
<feature type="region of interest" description="Disordered" evidence="1">
    <location>
        <begin position="94"/>
        <end position="116"/>
    </location>
</feature>
<dbReference type="Proteomes" id="UP000016924">
    <property type="component" value="Unassembled WGS sequence"/>
</dbReference>
<name>R7Z5W4_CONA1</name>
<feature type="region of interest" description="Disordered" evidence="1">
    <location>
        <begin position="131"/>
        <end position="171"/>
    </location>
</feature>
<dbReference type="EMBL" id="JH767613">
    <property type="protein sequence ID" value="EON69409.1"/>
    <property type="molecule type" value="Genomic_DNA"/>
</dbReference>
<feature type="region of interest" description="Disordered" evidence="1">
    <location>
        <begin position="377"/>
        <end position="425"/>
    </location>
</feature>
<dbReference type="RefSeq" id="XP_007784726.1">
    <property type="nucleotide sequence ID" value="XM_007786536.1"/>
</dbReference>
<dbReference type="eggNOG" id="ENOG502RPQ7">
    <property type="taxonomic scope" value="Eukaryota"/>
</dbReference>
<sequence>MVSYPDEASRTLSFRPAPSVTSSHSRATTSRRHRHHRSQGNEFPIFSHTGDVEIVIASGRKEQRYLLHRLILAQCSGFFEAGTSEEWSRAQQIGESSSAAHQARFPNGAPNAETAPRRRWRYELDWGTGPDSIPMLVQKDPSSPTSTLFGGDHTARPPPARNKPPAPTPSFFRSMANLSSLGVSSTSSHASTSHTSHTADASDDLLRDYSNLFRIFYNHAPTLDSLNIANAYVESKSLLQLADLYDALDVIGPRVDHHLLRFQGRLFKQIAKYPPSYLKLGHLARSRVIFAESLVHVVGQWPAGAAQLRGQVPESVLELILDRVDELEEMKSRVEAKLWRLTLTTPRGERVTPANAWLDWLAMSLFRQWLAENTTPAPAPILKDAGSRRGGGGGGGGAARPGSNQSTASLALSSSAAPNSHTPHAAPLNTGRVFRLLGQGGAAYLNHDDLKRFLKINPEFYTRENLRKFERRMDELKNLARDAVKPLMRNFLELDLGREGCGGLPYLTCTKVEDMEFPWEE</sequence>
<feature type="region of interest" description="Disordered" evidence="1">
    <location>
        <begin position="1"/>
        <end position="44"/>
    </location>
</feature>
<feature type="compositionally biased region" description="Pro residues" evidence="1">
    <location>
        <begin position="156"/>
        <end position="168"/>
    </location>
</feature>
<evidence type="ECO:0000313" key="2">
    <source>
        <dbReference type="EMBL" id="EON69409.1"/>
    </source>
</evidence>
<dbReference type="PANTHER" id="PTHR38119">
    <property type="entry name" value="BTB DOMAIN-CONTAINING PROTEIN-RELATED"/>
    <property type="match status" value="1"/>
</dbReference>
<dbReference type="PANTHER" id="PTHR38119:SF1">
    <property type="entry name" value="BTB DOMAIN-CONTAINING PROTEIN"/>
    <property type="match status" value="1"/>
</dbReference>
<accession>R7Z5W4</accession>
<evidence type="ECO:0008006" key="4">
    <source>
        <dbReference type="Google" id="ProtNLM"/>
    </source>
</evidence>
<feature type="compositionally biased region" description="Gly residues" evidence="1">
    <location>
        <begin position="388"/>
        <end position="399"/>
    </location>
</feature>
<organism evidence="2 3">
    <name type="scientific">Coniosporium apollinis (strain CBS 100218)</name>
    <name type="common">Rock-inhabiting black yeast</name>
    <dbReference type="NCBI Taxonomy" id="1168221"/>
    <lineage>
        <taxon>Eukaryota</taxon>
        <taxon>Fungi</taxon>
        <taxon>Dikarya</taxon>
        <taxon>Ascomycota</taxon>
        <taxon>Pezizomycotina</taxon>
        <taxon>Dothideomycetes</taxon>
        <taxon>Dothideomycetes incertae sedis</taxon>
        <taxon>Coniosporium</taxon>
    </lineage>
</organism>
<dbReference type="OMA" id="WRYELDP"/>
<dbReference type="STRING" id="1168221.R7Z5W4"/>
<protein>
    <recommendedName>
        <fullName evidence="4">BTB domain-containing protein</fullName>
    </recommendedName>
</protein>
<evidence type="ECO:0000256" key="1">
    <source>
        <dbReference type="SAM" id="MobiDB-lite"/>
    </source>
</evidence>
<dbReference type="GeneID" id="19905980"/>
<feature type="compositionally biased region" description="Basic residues" evidence="1">
    <location>
        <begin position="29"/>
        <end position="38"/>
    </location>
</feature>
<evidence type="ECO:0000313" key="3">
    <source>
        <dbReference type="Proteomes" id="UP000016924"/>
    </source>
</evidence>
<dbReference type="OrthoDB" id="5280838at2759"/>
<dbReference type="HOGENOM" id="CLU_024519_1_0_1"/>
<gene>
    <name evidence="2" type="ORF">W97_08669</name>
</gene>
<reference evidence="3" key="1">
    <citation type="submission" date="2012-06" db="EMBL/GenBank/DDBJ databases">
        <title>The genome sequence of Coniosporium apollinis CBS 100218.</title>
        <authorList>
            <consortium name="The Broad Institute Genome Sequencing Platform"/>
            <person name="Cuomo C."/>
            <person name="Gorbushina A."/>
            <person name="Noack S."/>
            <person name="Walker B."/>
            <person name="Young S.K."/>
            <person name="Zeng Q."/>
            <person name="Gargeya S."/>
            <person name="Fitzgerald M."/>
            <person name="Haas B."/>
            <person name="Abouelleil A."/>
            <person name="Alvarado L."/>
            <person name="Arachchi H.M."/>
            <person name="Berlin A.M."/>
            <person name="Chapman S.B."/>
            <person name="Goldberg J."/>
            <person name="Griggs A."/>
            <person name="Gujja S."/>
            <person name="Hansen M."/>
            <person name="Howarth C."/>
            <person name="Imamovic A."/>
            <person name="Larimer J."/>
            <person name="McCowan C."/>
            <person name="Montmayeur A."/>
            <person name="Murphy C."/>
            <person name="Neiman D."/>
            <person name="Pearson M."/>
            <person name="Priest M."/>
            <person name="Roberts A."/>
            <person name="Saif S."/>
            <person name="Shea T."/>
            <person name="Sisk P."/>
            <person name="Sykes S."/>
            <person name="Wortman J."/>
            <person name="Nusbaum C."/>
            <person name="Birren B."/>
        </authorList>
    </citation>
    <scope>NUCLEOTIDE SEQUENCE [LARGE SCALE GENOMIC DNA]</scope>
    <source>
        <strain evidence="3">CBS 100218</strain>
    </source>
</reference>
<proteinExistence type="predicted"/>
<dbReference type="AlphaFoldDB" id="R7Z5W4"/>
<feature type="compositionally biased region" description="Low complexity" evidence="1">
    <location>
        <begin position="400"/>
        <end position="417"/>
    </location>
</feature>